<evidence type="ECO:0000313" key="1">
    <source>
        <dbReference type="EMBL" id="SEL29519.1"/>
    </source>
</evidence>
<dbReference type="Proteomes" id="UP000198916">
    <property type="component" value="Unassembled WGS sequence"/>
</dbReference>
<gene>
    <name evidence="1" type="ORF">SAMN05421740_104175</name>
</gene>
<organism evidence="1 2">
    <name type="scientific">Parapedobacter koreensis</name>
    <dbReference type="NCBI Taxonomy" id="332977"/>
    <lineage>
        <taxon>Bacteria</taxon>
        <taxon>Pseudomonadati</taxon>
        <taxon>Bacteroidota</taxon>
        <taxon>Sphingobacteriia</taxon>
        <taxon>Sphingobacteriales</taxon>
        <taxon>Sphingobacteriaceae</taxon>
        <taxon>Parapedobacter</taxon>
    </lineage>
</organism>
<dbReference type="RefSeq" id="WP_090605714.1">
    <property type="nucleotide sequence ID" value="NZ_FNZR01000004.1"/>
</dbReference>
<name>A0A1H7P1N9_9SPHI</name>
<reference evidence="2" key="1">
    <citation type="submission" date="2016-10" db="EMBL/GenBank/DDBJ databases">
        <authorList>
            <person name="Varghese N."/>
            <person name="Submissions S."/>
        </authorList>
    </citation>
    <scope>NUCLEOTIDE SEQUENCE [LARGE SCALE GENOMIC DNA]</scope>
    <source>
        <strain evidence="2">Jip14</strain>
    </source>
</reference>
<protein>
    <submittedName>
        <fullName evidence="1">Uncharacterized protein</fullName>
    </submittedName>
</protein>
<evidence type="ECO:0000313" key="2">
    <source>
        <dbReference type="Proteomes" id="UP000198916"/>
    </source>
</evidence>
<dbReference type="EMBL" id="FNZR01000004">
    <property type="protein sequence ID" value="SEL29519.1"/>
    <property type="molecule type" value="Genomic_DNA"/>
</dbReference>
<dbReference type="STRING" id="332977.SAMN05421740_104175"/>
<dbReference type="OrthoDB" id="1444051at2"/>
<proteinExistence type="predicted"/>
<sequence length="89" mass="10643">MKTSLDDLQLMENCLLGRASGEQRTLFEARLLLDPVLREDAHWQQQTYRIIRDYGRKQLRNELEQVHQVLFTAPRHRAFRDKVLSFFGK</sequence>
<dbReference type="AlphaFoldDB" id="A0A1H7P1N9"/>
<keyword evidence="2" id="KW-1185">Reference proteome</keyword>
<accession>A0A1H7P1N9</accession>